<dbReference type="EnsemblMetazoa" id="ASIC009960-RA">
    <property type="protein sequence ID" value="ASIC009960-PA"/>
    <property type="gene ID" value="ASIC009960"/>
</dbReference>
<feature type="compositionally biased region" description="Basic residues" evidence="13">
    <location>
        <begin position="1177"/>
        <end position="1187"/>
    </location>
</feature>
<feature type="compositionally biased region" description="Polar residues" evidence="13">
    <location>
        <begin position="506"/>
        <end position="525"/>
    </location>
</feature>
<dbReference type="GO" id="GO:0007366">
    <property type="term" value="P:periodic partitioning by pair rule gene"/>
    <property type="evidence" value="ECO:0007669"/>
    <property type="project" value="UniProtKB-KW"/>
</dbReference>
<feature type="compositionally biased region" description="Low complexity" evidence="13">
    <location>
        <begin position="475"/>
        <end position="492"/>
    </location>
</feature>
<dbReference type="InterPro" id="IPR043640">
    <property type="entry name" value="AF4/FMR2_CHD"/>
</dbReference>
<keyword evidence="5" id="KW-0597">Phosphoprotein</keyword>
<evidence type="ECO:0000256" key="9">
    <source>
        <dbReference type="ARBA" id="ARBA00023163"/>
    </source>
</evidence>
<feature type="compositionally biased region" description="Polar residues" evidence="13">
    <location>
        <begin position="859"/>
        <end position="871"/>
    </location>
</feature>
<evidence type="ECO:0000256" key="10">
    <source>
        <dbReference type="ARBA" id="ARBA00023242"/>
    </source>
</evidence>
<feature type="compositionally biased region" description="Low complexity" evidence="13">
    <location>
        <begin position="1148"/>
        <end position="1160"/>
    </location>
</feature>
<keyword evidence="17" id="KW-1185">Reference proteome</keyword>
<evidence type="ECO:0000256" key="4">
    <source>
        <dbReference type="ARBA" id="ARBA00022473"/>
    </source>
</evidence>
<evidence type="ECO:0000256" key="5">
    <source>
        <dbReference type="ARBA" id="ARBA00022553"/>
    </source>
</evidence>
<name>A0A084VWD5_ANOSI</name>
<feature type="compositionally biased region" description="Low complexity" evidence="13">
    <location>
        <begin position="612"/>
        <end position="622"/>
    </location>
</feature>
<evidence type="ECO:0000256" key="6">
    <source>
        <dbReference type="ARBA" id="ARBA00022788"/>
    </source>
</evidence>
<feature type="compositionally biased region" description="Basic residues" evidence="13">
    <location>
        <begin position="401"/>
        <end position="411"/>
    </location>
</feature>
<feature type="compositionally biased region" description="Low complexity" evidence="13">
    <location>
        <begin position="566"/>
        <end position="582"/>
    </location>
</feature>
<evidence type="ECO:0000256" key="13">
    <source>
        <dbReference type="SAM" id="MobiDB-lite"/>
    </source>
</evidence>
<evidence type="ECO:0000313" key="15">
    <source>
        <dbReference type="EMBL" id="KFB42279.1"/>
    </source>
</evidence>
<dbReference type="OMA" id="TMERDPI"/>
<dbReference type="GO" id="GO:0003677">
    <property type="term" value="F:DNA binding"/>
    <property type="evidence" value="ECO:0007669"/>
    <property type="project" value="UniProtKB-KW"/>
</dbReference>
<dbReference type="OrthoDB" id="6382204at2759"/>
<evidence type="ECO:0000256" key="1">
    <source>
        <dbReference type="ARBA" id="ARBA00004123"/>
    </source>
</evidence>
<feature type="region of interest" description="Disordered" evidence="13">
    <location>
        <begin position="1075"/>
        <end position="1199"/>
    </location>
</feature>
<evidence type="ECO:0000259" key="14">
    <source>
        <dbReference type="Pfam" id="PF18876"/>
    </source>
</evidence>
<evidence type="ECO:0000256" key="12">
    <source>
        <dbReference type="ARBA" id="ARBA00032149"/>
    </source>
</evidence>
<feature type="compositionally biased region" description="Gly residues" evidence="13">
    <location>
        <begin position="77"/>
        <end position="103"/>
    </location>
</feature>
<keyword evidence="6" id="KW-0562">Pair-rule protein</keyword>
<dbReference type="EMBL" id="ATLV01017574">
    <property type="status" value="NOT_ANNOTATED_CDS"/>
    <property type="molecule type" value="Genomic_DNA"/>
</dbReference>
<feature type="compositionally biased region" description="Low complexity" evidence="13">
    <location>
        <begin position="216"/>
        <end position="239"/>
    </location>
</feature>
<feature type="compositionally biased region" description="Polar residues" evidence="13">
    <location>
        <begin position="802"/>
        <end position="813"/>
    </location>
</feature>
<feature type="region of interest" description="Disordered" evidence="13">
    <location>
        <begin position="393"/>
        <end position="732"/>
    </location>
</feature>
<reference evidence="15 17" key="1">
    <citation type="journal article" date="2014" name="BMC Genomics">
        <title>Genome sequence of Anopheles sinensis provides insight into genetics basis of mosquito competence for malaria parasites.</title>
        <authorList>
            <person name="Zhou D."/>
            <person name="Zhang D."/>
            <person name="Ding G."/>
            <person name="Shi L."/>
            <person name="Hou Q."/>
            <person name="Ye Y."/>
            <person name="Xu Y."/>
            <person name="Zhou H."/>
            <person name="Xiong C."/>
            <person name="Li S."/>
            <person name="Yu J."/>
            <person name="Hong S."/>
            <person name="Yu X."/>
            <person name="Zou P."/>
            <person name="Chen C."/>
            <person name="Chang X."/>
            <person name="Wang W."/>
            <person name="Lv Y."/>
            <person name="Sun Y."/>
            <person name="Ma L."/>
            <person name="Shen B."/>
            <person name="Zhu C."/>
        </authorList>
    </citation>
    <scope>NUCLEOTIDE SEQUENCE [LARGE SCALE GENOMIC DNA]</scope>
</reference>
<feature type="region of interest" description="Disordered" evidence="13">
    <location>
        <begin position="1"/>
        <end position="314"/>
    </location>
</feature>
<feature type="compositionally biased region" description="Low complexity" evidence="13">
    <location>
        <begin position="907"/>
        <end position="920"/>
    </location>
</feature>
<feature type="compositionally biased region" description="Low complexity" evidence="13">
    <location>
        <begin position="1386"/>
        <end position="1412"/>
    </location>
</feature>
<reference evidence="16" key="2">
    <citation type="submission" date="2020-05" db="UniProtKB">
        <authorList>
            <consortium name="EnsemblMetazoa"/>
        </authorList>
    </citation>
    <scope>IDENTIFICATION</scope>
</reference>
<evidence type="ECO:0000313" key="16">
    <source>
        <dbReference type="EnsemblMetazoa" id="ASIC009960-PA"/>
    </source>
</evidence>
<comment type="subcellular location">
    <subcellularLocation>
        <location evidence="1">Nucleus</location>
    </subcellularLocation>
</comment>
<proteinExistence type="inferred from homology"/>
<feature type="compositionally biased region" description="Gly residues" evidence="13">
    <location>
        <begin position="985"/>
        <end position="995"/>
    </location>
</feature>
<keyword evidence="8" id="KW-0238">DNA-binding</keyword>
<accession>A0A084VWD5</accession>
<dbReference type="PANTHER" id="PTHR10528:SF17">
    <property type="entry name" value="AF4_FMR2 FAMILY MEMBER LILLI"/>
    <property type="match status" value="1"/>
</dbReference>
<keyword evidence="7" id="KW-0805">Transcription regulation</keyword>
<dbReference type="STRING" id="74873.A0A084VWD5"/>
<feature type="compositionally biased region" description="Gly residues" evidence="13">
    <location>
        <begin position="60"/>
        <end position="69"/>
    </location>
</feature>
<feature type="compositionally biased region" description="Basic residues" evidence="13">
    <location>
        <begin position="623"/>
        <end position="634"/>
    </location>
</feature>
<evidence type="ECO:0000256" key="2">
    <source>
        <dbReference type="ARBA" id="ARBA00007354"/>
    </source>
</evidence>
<comment type="function">
    <text evidence="11">Has a role in transcriptional regulation. Acts in parallel with the Ras/MAPK and the PI3K/PKB pathways in the control of cell identity and cellular growth. Essential for regulation of the cytoskeleton and cell growth but not for cell proliferation or growth rate. Required specifically for the microtubule-based basal transport of lipid droplets. Plays a partially redundant function downstream of Raf in cell fate specification in the developing eye. Pair-rule protein that regulates embryonic cellularization, gastrulation and segmentation.</text>
</comment>
<sequence length="1501" mass="156537">MPRPLGPSLEDDNHNNASDSDDAGDGGSKKRQSSDTSSNESADESSSEDSNIGNKLGSGVPLGPGGGPIGADLTSNGGVGGGMVGGSAGAGSTGGGSAPGGGSPIRRPMDWSLLNFLKQPTNSSSQQVPSESAPNVVGGGSGGAIPGSDRHHHLNANLHNHAHEENSVSSPLRPLRIGSGGDGGGIVSPAVSDRSSSGAAIKNEPLPPLTDDDHLSNASSSASNGDGPIAVASSSGVGATAHISSGSSVKQEPYPSENSASSPPQAGIKSELKEDAIDRLSSSSPGKSPDAHPLGGNYHQNNAHHHQQQQQQQHLFNDVVEQEDVISALQEAKEFSLIKPISSMSDSDSDDAEALPPSAVIGEIETHRVNLHHLVQDSSPVGVTAAGNGVASSAAALAPVTKKKKRKHRKLIAGSGNEREPRDSSTSSSEDERYGGARRSRSQSFEKDKSSLKVRGRVKKATNNGSNTQGGGDGTTSAASSARYSDADSVASGRGGTGSGGRRSSKTPSLGSTPTKKSSLTNSSALLGDIGGIMSPPISIPSVDGIGGVSKKLASSRKSRTAKILSSETVISSESSSSSSGLSDHHHHSASSAESDFATESPAPAPPVEIETPTPAAVVVPVKTKKQKANKKSKPEKVAVAPSPGGGKIVGADVDGVELPTKISVANGGGAGNRGSNSSRSSNNFPLHHLSSDSNDDKNKKAAVFARVFSNTAAASGGKGKGGKGKGGKGKGQVYIDHVDELHHPAKNQPAATTPNSGTPAPESRGRPPSRQHLTVPGLTSTPPRPPSATGESGVGARPSSRGGTQTNSSASPAPTIDKQLLFSPARGALSNSNSLSLLCRIDLTRLLKIPPPPPAQANGGTFASRQRPNESYSAQRSASARQKSKSPSSSTPRLLDDRMSYGAGGRLLPDGLLDSSSPLENGSGPVRHRSNSINSDHSGAAQKARDYNRATGMDGGGVYGNNSPSMNHRHHTTYQSSFHQLGDTGSGTKSGSGGKAYEEKLLTKSEKLGYGEQQRLKEDKSSVLYGGKYSNYGMIKQEGNSVQSIIKQEYGGGPDMMVDNKVGKMAQSSAAIVTNGTLGGEGDPAVGGSASSGRMRKRSTSSGSNNTYKEKRRKKDKSTNSQTDQLDQLPPTNHDRLDDCQSVPDRSGGSSSSALASVSTPFERTSGGVGGGIQHPSHHNINHHHTGQQQPVAGGAAMQGSNAGVVTEIISVPPVLEVVPPSSTVQIKKVYVSYFERTDDEVPEIRDQNRFLSEAKRLKHAADRELDHLKQAMLYLEAVLFFLLTGDTMERDPITEKAAFTMYKDTLCLIKFISSKFRSQLQHPTVQGNIHTKVAILSLRCQSLIYLKLYKMRRMDMKEAVKTIGEFNHKTSIVPAPTPELINGNTPSPLSPTSVTSQSSGYSSGQNNQVGAVQPMSSSPAQCIIMPMNVHGAYQKQTTLFTHLSTCLDLWEQADSLVLRGNHIEFFIDLDHENGPMTLHSSLYNVVKYVQAGIQKLRRM</sequence>
<protein>
    <recommendedName>
        <fullName evidence="3">AF4/FMR2 family member lilli</fullName>
    </recommendedName>
    <alternativeName>
        <fullName evidence="12">Protein lilliputian</fullName>
    </alternativeName>
</protein>
<organism evidence="15">
    <name type="scientific">Anopheles sinensis</name>
    <name type="common">Mosquito</name>
    <dbReference type="NCBI Taxonomy" id="74873"/>
    <lineage>
        <taxon>Eukaryota</taxon>
        <taxon>Metazoa</taxon>
        <taxon>Ecdysozoa</taxon>
        <taxon>Arthropoda</taxon>
        <taxon>Hexapoda</taxon>
        <taxon>Insecta</taxon>
        <taxon>Pterygota</taxon>
        <taxon>Neoptera</taxon>
        <taxon>Endopterygota</taxon>
        <taxon>Diptera</taxon>
        <taxon>Nematocera</taxon>
        <taxon>Culicoidea</taxon>
        <taxon>Culicidae</taxon>
        <taxon>Anophelinae</taxon>
        <taxon>Anopheles</taxon>
    </lineage>
</organism>
<dbReference type="VEuPathDB" id="VectorBase:ASIC009960"/>
<evidence type="ECO:0000313" key="17">
    <source>
        <dbReference type="Proteomes" id="UP000030765"/>
    </source>
</evidence>
<dbReference type="Pfam" id="PF18876">
    <property type="entry name" value="AFF4_CHD"/>
    <property type="match status" value="1"/>
</dbReference>
<evidence type="ECO:0000256" key="8">
    <source>
        <dbReference type="ARBA" id="ARBA00023125"/>
    </source>
</evidence>
<feature type="domain" description="AF4/FMR2 C-terminal homology" evidence="14">
    <location>
        <begin position="1249"/>
        <end position="1500"/>
    </location>
</feature>
<gene>
    <name evidence="15" type="ORF">ZHAS_00009960</name>
</gene>
<feature type="region of interest" description="Disordered" evidence="13">
    <location>
        <begin position="746"/>
        <end position="816"/>
    </location>
</feature>
<evidence type="ECO:0000256" key="7">
    <source>
        <dbReference type="ARBA" id="ARBA00023015"/>
    </source>
</evidence>
<keyword evidence="10" id="KW-0539">Nucleus</keyword>
<feature type="compositionally biased region" description="Low complexity" evidence="13">
    <location>
        <begin position="674"/>
        <end position="684"/>
    </location>
</feature>
<dbReference type="EMBL" id="KE525174">
    <property type="protein sequence ID" value="KFB42279.1"/>
    <property type="molecule type" value="Genomic_DNA"/>
</dbReference>
<evidence type="ECO:0000256" key="11">
    <source>
        <dbReference type="ARBA" id="ARBA00024653"/>
    </source>
</evidence>
<dbReference type="GO" id="GO:0032783">
    <property type="term" value="C:super elongation complex"/>
    <property type="evidence" value="ECO:0007669"/>
    <property type="project" value="TreeGrafter"/>
</dbReference>
<dbReference type="GO" id="GO:0010468">
    <property type="term" value="P:regulation of gene expression"/>
    <property type="evidence" value="ECO:0007669"/>
    <property type="project" value="InterPro"/>
</dbReference>
<keyword evidence="9" id="KW-0804">Transcription</keyword>
<feature type="compositionally biased region" description="Low complexity" evidence="13">
    <location>
        <begin position="872"/>
        <end position="891"/>
    </location>
</feature>
<comment type="similarity">
    <text evidence="2">Belongs to the AF4 family.</text>
</comment>
<feature type="compositionally biased region" description="Polar residues" evidence="13">
    <location>
        <begin position="242"/>
        <end position="264"/>
    </location>
</feature>
<feature type="compositionally biased region" description="Low complexity" evidence="13">
    <location>
        <begin position="532"/>
        <end position="542"/>
    </location>
</feature>
<dbReference type="InterPro" id="IPR007797">
    <property type="entry name" value="AF4/FMR2"/>
</dbReference>
<keyword evidence="4" id="KW-0217">Developmental protein</keyword>
<feature type="compositionally biased region" description="Polar residues" evidence="13">
    <location>
        <begin position="118"/>
        <end position="130"/>
    </location>
</feature>
<evidence type="ECO:0000256" key="3">
    <source>
        <dbReference type="ARBA" id="ARBA00021888"/>
    </source>
</evidence>
<feature type="region of interest" description="Disordered" evidence="13">
    <location>
        <begin position="1377"/>
        <end position="1414"/>
    </location>
</feature>
<feature type="compositionally biased region" description="Polar residues" evidence="13">
    <location>
        <begin position="750"/>
        <end position="759"/>
    </location>
</feature>
<dbReference type="PANTHER" id="PTHR10528">
    <property type="entry name" value="AF4/FMR2 FAMILY MEMBER"/>
    <property type="match status" value="1"/>
</dbReference>
<feature type="region of interest" description="Disordered" evidence="13">
    <location>
        <begin position="848"/>
        <end position="996"/>
    </location>
</feature>
<dbReference type="Proteomes" id="UP000030765">
    <property type="component" value="Unassembled WGS sequence"/>
</dbReference>